<proteinExistence type="predicted"/>
<organism evidence="1">
    <name type="scientific">marine sediment metagenome</name>
    <dbReference type="NCBI Taxonomy" id="412755"/>
    <lineage>
        <taxon>unclassified sequences</taxon>
        <taxon>metagenomes</taxon>
        <taxon>ecological metagenomes</taxon>
    </lineage>
</organism>
<protein>
    <recommendedName>
        <fullName evidence="2">Bacteriophage P22, Gp10, DNA-stabilising</fullName>
    </recommendedName>
</protein>
<evidence type="ECO:0008006" key="2">
    <source>
        <dbReference type="Google" id="ProtNLM"/>
    </source>
</evidence>
<feature type="non-terminal residue" evidence="1">
    <location>
        <position position="411"/>
    </location>
</feature>
<dbReference type="AlphaFoldDB" id="X0TTX8"/>
<gene>
    <name evidence="1" type="ORF">S01H1_11464</name>
</gene>
<evidence type="ECO:0000313" key="1">
    <source>
        <dbReference type="EMBL" id="GAF79570.1"/>
    </source>
</evidence>
<sequence length="411" mass="45575">MIYNFCGGAYKTFSPNLNAQECVNFEPVVDKHGGKSVISLRGTPGLKTWCDPSHYAEVRGIHVMDDRLFSVVGNTLYLINKGGDETAATTELLTSSGSISMADNGTQLMVVDGRFGYIITQATSTPTLTIIVDGDFPLNPTTVTYQDGYFIVTYSGSGRVYISDLNDGTNWDGTMYFNAEAKPDDSLALISNHRILSIFGSDTIESWYNSGATVPFDRQPGSTQEIGIGAFKSVASLENTIYFISNNLQICKLEGFNPQIVSTPAVEYQIAQYSKTNDALGFGYTQQGHTYYVLTFPTGNATWVYDVSTGFWHQRASYPSPYESRWRANCYAHFDGKHIVGDYQNGKLYELDYETYTDNSEVIKRVRAGPSIHKDQKNIFLHEFEIEFEAGVGLSGGVQGEDPQAMLRWSK</sequence>
<accession>X0TTX8</accession>
<dbReference type="SUPFAM" id="SSF50969">
    <property type="entry name" value="YVTN repeat-like/Quinoprotein amine dehydrogenase"/>
    <property type="match status" value="1"/>
</dbReference>
<dbReference type="EMBL" id="BARS01005845">
    <property type="protein sequence ID" value="GAF79570.1"/>
    <property type="molecule type" value="Genomic_DNA"/>
</dbReference>
<reference evidence="1" key="1">
    <citation type="journal article" date="2014" name="Front. Microbiol.">
        <title>High frequency of phylogenetically diverse reductive dehalogenase-homologous genes in deep subseafloor sedimentary metagenomes.</title>
        <authorList>
            <person name="Kawai M."/>
            <person name="Futagami T."/>
            <person name="Toyoda A."/>
            <person name="Takaki Y."/>
            <person name="Nishi S."/>
            <person name="Hori S."/>
            <person name="Arai W."/>
            <person name="Tsubouchi T."/>
            <person name="Morono Y."/>
            <person name="Uchiyama I."/>
            <person name="Ito T."/>
            <person name="Fujiyama A."/>
            <person name="Inagaki F."/>
            <person name="Takami H."/>
        </authorList>
    </citation>
    <scope>NUCLEOTIDE SEQUENCE</scope>
    <source>
        <strain evidence="1">Expedition CK06-06</strain>
    </source>
</reference>
<comment type="caution">
    <text evidence="1">The sequence shown here is derived from an EMBL/GenBank/DDBJ whole genome shotgun (WGS) entry which is preliminary data.</text>
</comment>
<name>X0TTX8_9ZZZZ</name>
<dbReference type="InterPro" id="IPR011044">
    <property type="entry name" value="Quino_amine_DH_bsu"/>
</dbReference>